<comment type="caution">
    <text evidence="1">The sequence shown here is derived from an EMBL/GenBank/DDBJ whole genome shotgun (WGS) entry which is preliminary data.</text>
</comment>
<name>A0A8S0W9I3_CYCAE</name>
<dbReference type="OrthoDB" id="10472081at2759"/>
<proteinExistence type="predicted"/>
<evidence type="ECO:0000313" key="1">
    <source>
        <dbReference type="EMBL" id="CAA7262296.1"/>
    </source>
</evidence>
<gene>
    <name evidence="1" type="ORF">AAE3_LOCUS4361</name>
</gene>
<accession>A0A8S0W9I3</accession>
<dbReference type="AlphaFoldDB" id="A0A8S0W9I3"/>
<evidence type="ECO:0000313" key="2">
    <source>
        <dbReference type="Proteomes" id="UP000467700"/>
    </source>
</evidence>
<reference evidence="1 2" key="1">
    <citation type="submission" date="2020-01" db="EMBL/GenBank/DDBJ databases">
        <authorList>
            <person name="Gupta K D."/>
        </authorList>
    </citation>
    <scope>NUCLEOTIDE SEQUENCE [LARGE SCALE GENOMIC DNA]</scope>
</reference>
<protein>
    <submittedName>
        <fullName evidence="1">Uncharacterized protein</fullName>
    </submittedName>
</protein>
<sequence>MLVCNPDLATHVRFLIIALDRHAPAGEGEQQMAIMDILAAPNSGIQSLKLCRSGHIQSLCVAEHRLLEVNADIPLNLAKLIDVLPGITYSLTTLIFTTTVCYEASELPIDLGTFRNLNIVNVSVDTHFEYYFSPGGYLWMFRLSTPSSCIKNVSLTFICHTHQNSEDLNSLFRQSDWSTLDGHLADPLYEALVEVKMSFRIHWWRKDVEELARRDIRDLISEDLL</sequence>
<dbReference type="Proteomes" id="UP000467700">
    <property type="component" value="Unassembled WGS sequence"/>
</dbReference>
<organism evidence="1 2">
    <name type="scientific">Cyclocybe aegerita</name>
    <name type="common">Black poplar mushroom</name>
    <name type="synonym">Agrocybe aegerita</name>
    <dbReference type="NCBI Taxonomy" id="1973307"/>
    <lineage>
        <taxon>Eukaryota</taxon>
        <taxon>Fungi</taxon>
        <taxon>Dikarya</taxon>
        <taxon>Basidiomycota</taxon>
        <taxon>Agaricomycotina</taxon>
        <taxon>Agaricomycetes</taxon>
        <taxon>Agaricomycetidae</taxon>
        <taxon>Agaricales</taxon>
        <taxon>Agaricineae</taxon>
        <taxon>Bolbitiaceae</taxon>
        <taxon>Cyclocybe</taxon>
    </lineage>
</organism>
<dbReference type="EMBL" id="CACVBS010000035">
    <property type="protein sequence ID" value="CAA7262296.1"/>
    <property type="molecule type" value="Genomic_DNA"/>
</dbReference>
<keyword evidence="2" id="KW-1185">Reference proteome</keyword>